<reference evidence="1" key="1">
    <citation type="submission" date="2020-06" db="EMBL/GenBank/DDBJ databases">
        <title>Unique genomic features of the anaerobic methanotrophic archaea.</title>
        <authorList>
            <person name="Chadwick G.L."/>
            <person name="Skennerton C.T."/>
            <person name="Laso-Perez R."/>
            <person name="Leu A.O."/>
            <person name="Speth D.R."/>
            <person name="Yu H."/>
            <person name="Morgan-Lang C."/>
            <person name="Hatzenpichler R."/>
            <person name="Goudeau D."/>
            <person name="Malmstrom R."/>
            <person name="Brazelton W.J."/>
            <person name="Woyke T."/>
            <person name="Hallam S.J."/>
            <person name="Tyson G.W."/>
            <person name="Wegener G."/>
            <person name="Boetius A."/>
            <person name="Orphan V."/>
        </authorList>
    </citation>
    <scope>NUCLEOTIDE SEQUENCE</scope>
</reference>
<accession>A0A7G9YX07</accession>
<gene>
    <name evidence="1" type="ORF">BJKGENCM_00031</name>
</gene>
<proteinExistence type="predicted"/>
<organism evidence="1">
    <name type="scientific">Candidatus Methanophagaceae archaeon ANME-1 ERB6</name>
    <dbReference type="NCBI Taxonomy" id="2759912"/>
    <lineage>
        <taxon>Archaea</taxon>
        <taxon>Methanobacteriati</taxon>
        <taxon>Methanobacteriota</taxon>
        <taxon>Stenosarchaea group</taxon>
        <taxon>Methanomicrobia</taxon>
        <taxon>Candidatus Methanophagales</taxon>
        <taxon>Candidatus Methanophagaceae</taxon>
    </lineage>
</organism>
<protein>
    <submittedName>
        <fullName evidence="1">Uncharacterized protein</fullName>
    </submittedName>
</protein>
<dbReference type="AlphaFoldDB" id="A0A7G9YX07"/>
<sequence length="40" mass="4761">MRGNIQKGYKRIADISMLYELVPLRTIIVLALKRDKHDKY</sequence>
<name>A0A7G9YX07_9EURY</name>
<evidence type="ECO:0000313" key="1">
    <source>
        <dbReference type="EMBL" id="QNO52541.1"/>
    </source>
</evidence>
<dbReference type="EMBL" id="MT631513">
    <property type="protein sequence ID" value="QNO52541.1"/>
    <property type="molecule type" value="Genomic_DNA"/>
</dbReference>